<gene>
    <name evidence="2" type="ORF">P7D43_22425</name>
</gene>
<sequence length="247" mass="28208">MTEEKKNVESGLMHKLVEITQAVERIPKNGHNKHQNYDYALESDIKDVVRKEMANRNLMMIPNELSRTMTQIPTKNGSQQLVTLEIEFTVNDADSGEAFKMVGYGDGQDSGDKAVYKAKTGALKYALTSLFMIPTGDDPEKPLQPPKVIDKEQLQAIEEIIDQVANLSNANSVNVLGTLKTEIKLEKELKDMNESEFGIALQKLQSWKKQYLQRQQQEKQNQDSNRQQQNYQQQNPTNQNIPWGQRQ</sequence>
<proteinExistence type="predicted"/>
<evidence type="ECO:0000313" key="3">
    <source>
        <dbReference type="Proteomes" id="UP001260773"/>
    </source>
</evidence>
<feature type="compositionally biased region" description="Low complexity" evidence="1">
    <location>
        <begin position="222"/>
        <end position="240"/>
    </location>
</feature>
<evidence type="ECO:0000313" key="2">
    <source>
        <dbReference type="EMBL" id="MDT2405122.1"/>
    </source>
</evidence>
<organism evidence="2 3">
    <name type="scientific">Enterococcus avium</name>
    <name type="common">Streptococcus avium</name>
    <dbReference type="NCBI Taxonomy" id="33945"/>
    <lineage>
        <taxon>Bacteria</taxon>
        <taxon>Bacillati</taxon>
        <taxon>Bacillota</taxon>
        <taxon>Bacilli</taxon>
        <taxon>Lactobacillales</taxon>
        <taxon>Enterococcaceae</taxon>
        <taxon>Enterococcus</taxon>
    </lineage>
</organism>
<dbReference type="Pfam" id="PF04404">
    <property type="entry name" value="ERF"/>
    <property type="match status" value="1"/>
</dbReference>
<reference evidence="2" key="1">
    <citation type="submission" date="2023-03" db="EMBL/GenBank/DDBJ databases">
        <authorList>
            <person name="Shen W."/>
            <person name="Cai J."/>
        </authorList>
    </citation>
    <scope>NUCLEOTIDE SEQUENCE</scope>
    <source>
        <strain evidence="2">P33-2</strain>
    </source>
</reference>
<dbReference type="AlphaFoldDB" id="A0AAW8S336"/>
<dbReference type="InterPro" id="IPR007499">
    <property type="entry name" value="ERF_bacteria_virus"/>
</dbReference>
<dbReference type="EMBL" id="JARPWH010000185">
    <property type="protein sequence ID" value="MDT2405122.1"/>
    <property type="molecule type" value="Genomic_DNA"/>
</dbReference>
<protein>
    <submittedName>
        <fullName evidence="2">ERF family protein</fullName>
    </submittedName>
</protein>
<name>A0AAW8S336_ENTAV</name>
<dbReference type="Proteomes" id="UP001260773">
    <property type="component" value="Unassembled WGS sequence"/>
</dbReference>
<accession>A0AAW8S336</accession>
<dbReference type="RefSeq" id="WP_070558254.1">
    <property type="nucleotide sequence ID" value="NZ_JAQDAE010000028.1"/>
</dbReference>
<evidence type="ECO:0000256" key="1">
    <source>
        <dbReference type="SAM" id="MobiDB-lite"/>
    </source>
</evidence>
<feature type="region of interest" description="Disordered" evidence="1">
    <location>
        <begin position="212"/>
        <end position="247"/>
    </location>
</feature>
<comment type="caution">
    <text evidence="2">The sequence shown here is derived from an EMBL/GenBank/DDBJ whole genome shotgun (WGS) entry which is preliminary data.</text>
</comment>